<keyword evidence="6" id="KW-1185">Reference proteome</keyword>
<dbReference type="NCBIfam" id="TIGR01394">
    <property type="entry name" value="TypA_BipA"/>
    <property type="match status" value="1"/>
</dbReference>
<dbReference type="FunFam" id="2.40.50.250:FF:000001">
    <property type="entry name" value="GTP-binding protein TypA"/>
    <property type="match status" value="1"/>
</dbReference>
<name>I6YY20_MELRP</name>
<comment type="similarity">
    <text evidence="3">Belongs to the TRAFAC class translation factor GTPase superfamily. Classic translation factor GTPase family. BipA subfamily.</text>
</comment>
<keyword evidence="3" id="KW-0820">tRNA-binding</keyword>
<sequence>MKKIRNIAIIAHVDHGKTTLVDQILKQSNIFRQNQVVRERFLDSNDLERERGITILAKHISIPYKDYKINIIDTPGHADFGGEVERVLKMADGVLLLVDSFEGPMPQTRFVLEKALSLNLAPIVVVNKIDRPDNRPAEVLNEVYDLFIDLGADETQLEFPVFYASGREGWAVSDLSHRKKDITPLLESIIKDIPPPTMNSGSTQIQITTLDYNDYIGRIGVGRVFRGVLQKSQDLSIIKRDGKIHPISIKQIFVFDGLNRQEVDSVDYGDICAIVGVEDIDIGDTIADSNNPEPLPLITIDEPTISMTFTVNNSPFYGKEGKYVTSRQLRDRLYKELEHNVALKVEETSSPDSFKVSGRGILHLSILVENMRREGFELQIREPKVIYKEINGKKAEPIEILVVDVPAEYSGKVIELVGQRRGELAKMENKGSVQNLIFHIPSRGLMGLRTKLLTVTSGEGIMHHRFYQYEYFKGSIARNRNGAIISMEDGPVTAYALDSLKDRGKFFVEPGDVVYRGQVIGEHNKENDIEVNIQRGKKLTNMRASGSDKAIKIPPPIKFTLEEALEYIYEDEMVEVTPKSIRLRKLYLDPHERKRYNLNKAV</sequence>
<comment type="catalytic activity">
    <reaction evidence="2 3">
        <text>GTP + H2O = GDP + phosphate + H(+)</text>
        <dbReference type="Rhea" id="RHEA:19669"/>
        <dbReference type="ChEBI" id="CHEBI:15377"/>
        <dbReference type="ChEBI" id="CHEBI:15378"/>
        <dbReference type="ChEBI" id="CHEBI:37565"/>
        <dbReference type="ChEBI" id="CHEBI:43474"/>
        <dbReference type="ChEBI" id="CHEBI:58189"/>
    </reaction>
</comment>
<organism evidence="5 6">
    <name type="scientific">Melioribacter roseus (strain DSM 23840 / JCM 17771 / VKM B-2668 / P3M-2)</name>
    <dbReference type="NCBI Taxonomy" id="1191523"/>
    <lineage>
        <taxon>Bacteria</taxon>
        <taxon>Pseudomonadati</taxon>
        <taxon>Ignavibacteriota</taxon>
        <taxon>Ignavibacteria</taxon>
        <taxon>Ignavibacteriales</taxon>
        <taxon>Melioribacteraceae</taxon>
        <taxon>Melioribacter</taxon>
    </lineage>
</organism>
<keyword evidence="3" id="KW-0690">Ribosome biogenesis</keyword>
<feature type="binding site" evidence="3">
    <location>
        <begin position="14"/>
        <end position="19"/>
    </location>
    <ligand>
        <name>GTP</name>
        <dbReference type="ChEBI" id="CHEBI:37565"/>
    </ligand>
</feature>
<dbReference type="FunFam" id="2.40.30.10:FF:000016">
    <property type="entry name" value="GTP-binding protein TypA"/>
    <property type="match status" value="1"/>
</dbReference>
<dbReference type="GO" id="GO:0003924">
    <property type="term" value="F:GTPase activity"/>
    <property type="evidence" value="ECO:0007669"/>
    <property type="project" value="UniProtKB-UniRule"/>
</dbReference>
<keyword evidence="1 3" id="KW-0342">GTP-binding</keyword>
<dbReference type="CDD" id="cd03691">
    <property type="entry name" value="BipA_TypA_II"/>
    <property type="match status" value="1"/>
</dbReference>
<evidence type="ECO:0000313" key="5">
    <source>
        <dbReference type="EMBL" id="AFN75427.1"/>
    </source>
</evidence>
<dbReference type="CDD" id="cd16263">
    <property type="entry name" value="BipA_III"/>
    <property type="match status" value="1"/>
</dbReference>
<gene>
    <name evidence="3" type="primary">bipA</name>
    <name evidence="5" type="ordered locus">MROS_2197</name>
</gene>
<dbReference type="InterPro" id="IPR000640">
    <property type="entry name" value="EFG_V-like"/>
</dbReference>
<dbReference type="InterPro" id="IPR047041">
    <property type="entry name" value="BipA_GTP-bd_dom"/>
</dbReference>
<dbReference type="Gene3D" id="2.40.30.10">
    <property type="entry name" value="Translation factors"/>
    <property type="match status" value="1"/>
</dbReference>
<dbReference type="FunFam" id="3.30.70.240:FF:000002">
    <property type="entry name" value="GTP-binding protein TypA"/>
    <property type="match status" value="1"/>
</dbReference>
<dbReference type="STRING" id="1191523.MROS_2197"/>
<dbReference type="FunFam" id="3.40.50.300:FF:000055">
    <property type="entry name" value="GTP-binding protein TypA"/>
    <property type="match status" value="1"/>
</dbReference>
<dbReference type="SUPFAM" id="SSF52540">
    <property type="entry name" value="P-loop containing nucleoside triphosphate hydrolases"/>
    <property type="match status" value="1"/>
</dbReference>
<dbReference type="InterPro" id="IPR035651">
    <property type="entry name" value="BipA_V"/>
</dbReference>
<dbReference type="GO" id="GO:0005525">
    <property type="term" value="F:GTP binding"/>
    <property type="evidence" value="ECO:0007669"/>
    <property type="project" value="UniProtKB-UniRule"/>
</dbReference>
<dbReference type="GO" id="GO:1990904">
    <property type="term" value="C:ribonucleoprotein complex"/>
    <property type="evidence" value="ECO:0007669"/>
    <property type="project" value="TreeGrafter"/>
</dbReference>
<dbReference type="RefSeq" id="WP_014856859.1">
    <property type="nucleotide sequence ID" value="NC_018178.1"/>
</dbReference>
<feature type="binding site" evidence="3">
    <location>
        <begin position="127"/>
        <end position="130"/>
    </location>
    <ligand>
        <name>GTP</name>
        <dbReference type="ChEBI" id="CHEBI:37565"/>
    </ligand>
</feature>
<keyword evidence="3" id="KW-0547">Nucleotide-binding</keyword>
<comment type="function">
    <text evidence="3">A 50S ribosomal subunit assembly protein with GTPase activity, required for 50S subunit assembly at low temperatures, may also play a role in translation. Binds GTP and analogs. Binds the 70S ribosome between the 30S and 50S subunits, in a similar position as ribosome-bound EF-G; it contacts a number of ribosomal proteins, both rRNAs and the A-site tRNA.</text>
</comment>
<dbReference type="GO" id="GO:0019843">
    <property type="term" value="F:rRNA binding"/>
    <property type="evidence" value="ECO:0007669"/>
    <property type="project" value="UniProtKB-KW"/>
</dbReference>
<dbReference type="Pfam" id="PF00009">
    <property type="entry name" value="GTP_EFTU"/>
    <property type="match status" value="1"/>
</dbReference>
<dbReference type="HOGENOM" id="CLU_017016_4_0_10"/>
<dbReference type="CDD" id="cd03710">
    <property type="entry name" value="BipA_TypA_C"/>
    <property type="match status" value="1"/>
</dbReference>
<dbReference type="PANTHER" id="PTHR42908">
    <property type="entry name" value="TRANSLATION ELONGATION FACTOR-RELATED"/>
    <property type="match status" value="1"/>
</dbReference>
<dbReference type="CDD" id="cd01891">
    <property type="entry name" value="TypA_BipA"/>
    <property type="match status" value="1"/>
</dbReference>
<dbReference type="InterPro" id="IPR035647">
    <property type="entry name" value="EFG_III/V"/>
</dbReference>
<evidence type="ECO:0000256" key="1">
    <source>
        <dbReference type="ARBA" id="ARBA00023134"/>
    </source>
</evidence>
<protein>
    <recommendedName>
        <fullName evidence="3">Large ribosomal subunit assembly factor BipA</fullName>
        <ecNumber evidence="3">3.6.5.-</ecNumber>
    </recommendedName>
    <alternativeName>
        <fullName evidence="3">GTP-binding protein BipA</fullName>
    </alternativeName>
</protein>
<comment type="subcellular location">
    <subcellularLocation>
        <location evidence="3">Cytoplasm</location>
    </subcellularLocation>
    <text evidence="3">Binds to ribosomes.</text>
</comment>
<dbReference type="OrthoDB" id="9801591at2"/>
<dbReference type="SUPFAM" id="SSF50447">
    <property type="entry name" value="Translation proteins"/>
    <property type="match status" value="1"/>
</dbReference>
<dbReference type="InterPro" id="IPR031157">
    <property type="entry name" value="G_TR_CS"/>
</dbReference>
<dbReference type="InterPro" id="IPR027417">
    <property type="entry name" value="P-loop_NTPase"/>
</dbReference>
<dbReference type="PATRIC" id="fig|1191523.3.peg.2322"/>
<comment type="subunit">
    <text evidence="3">Monomer.</text>
</comment>
<dbReference type="Gene3D" id="3.30.70.870">
    <property type="entry name" value="Elongation Factor G (Translational Gtpase), domain 3"/>
    <property type="match status" value="1"/>
</dbReference>
<dbReference type="SUPFAM" id="SSF54980">
    <property type="entry name" value="EF-G C-terminal domain-like"/>
    <property type="match status" value="2"/>
</dbReference>
<dbReference type="EC" id="3.6.5.-" evidence="3"/>
<dbReference type="GO" id="GO:0010467">
    <property type="term" value="P:gene expression"/>
    <property type="evidence" value="ECO:0007669"/>
    <property type="project" value="UniProtKB-ARBA"/>
</dbReference>
<dbReference type="InterPro" id="IPR006298">
    <property type="entry name" value="BipA"/>
</dbReference>
<dbReference type="PRINTS" id="PR00315">
    <property type="entry name" value="ELONGATNFCT"/>
</dbReference>
<dbReference type="Pfam" id="PF21018">
    <property type="entry name" value="BipA_C"/>
    <property type="match status" value="1"/>
</dbReference>
<evidence type="ECO:0000256" key="3">
    <source>
        <dbReference type="HAMAP-Rule" id="MF_00849"/>
    </source>
</evidence>
<evidence type="ECO:0000259" key="4">
    <source>
        <dbReference type="PROSITE" id="PS51722"/>
    </source>
</evidence>
<dbReference type="Pfam" id="PF00679">
    <property type="entry name" value="EFG_C"/>
    <property type="match status" value="1"/>
</dbReference>
<dbReference type="InterPro" id="IPR047043">
    <property type="entry name" value="BipA_III"/>
</dbReference>
<dbReference type="SMART" id="SM00838">
    <property type="entry name" value="EFG_C"/>
    <property type="match status" value="1"/>
</dbReference>
<dbReference type="Gene3D" id="3.30.70.240">
    <property type="match status" value="1"/>
</dbReference>
<dbReference type="PROSITE" id="PS51722">
    <property type="entry name" value="G_TR_2"/>
    <property type="match status" value="1"/>
</dbReference>
<dbReference type="GO" id="GO:0043022">
    <property type="term" value="F:ribosome binding"/>
    <property type="evidence" value="ECO:0007669"/>
    <property type="project" value="UniProtKB-UniRule"/>
</dbReference>
<dbReference type="PANTHER" id="PTHR42908:SF8">
    <property type="entry name" value="TR-TYPE G DOMAIN-CONTAINING PROTEIN"/>
    <property type="match status" value="1"/>
</dbReference>
<dbReference type="InterPro" id="IPR042116">
    <property type="entry name" value="TypA/BipA_C"/>
</dbReference>
<dbReference type="GO" id="GO:0000027">
    <property type="term" value="P:ribosomal large subunit assembly"/>
    <property type="evidence" value="ECO:0007669"/>
    <property type="project" value="UniProtKB-UniRule"/>
</dbReference>
<evidence type="ECO:0000313" key="6">
    <source>
        <dbReference type="Proteomes" id="UP000009011"/>
    </source>
</evidence>
<keyword evidence="3" id="KW-0378">Hydrolase</keyword>
<dbReference type="GO" id="GO:0005829">
    <property type="term" value="C:cytosol"/>
    <property type="evidence" value="ECO:0007669"/>
    <property type="project" value="TreeGrafter"/>
</dbReference>
<accession>I6YY20</accession>
<dbReference type="InterPro" id="IPR000795">
    <property type="entry name" value="T_Tr_GTP-bd_dom"/>
</dbReference>
<keyword evidence="3" id="KW-0699">rRNA-binding</keyword>
<dbReference type="InterPro" id="IPR005225">
    <property type="entry name" value="Small_GTP-bd"/>
</dbReference>
<dbReference type="AlphaFoldDB" id="I6YY20"/>
<dbReference type="Pfam" id="PF03144">
    <property type="entry name" value="GTP_EFTU_D2"/>
    <property type="match status" value="1"/>
</dbReference>
<dbReference type="Proteomes" id="UP000009011">
    <property type="component" value="Chromosome"/>
</dbReference>
<dbReference type="InterPro" id="IPR004161">
    <property type="entry name" value="EFTu-like_2"/>
</dbReference>
<reference evidence="5 6" key="1">
    <citation type="journal article" date="2013" name="PLoS ONE">
        <title>Genomic analysis of Melioribacter roseus, facultatively anaerobic organotrophic bacterium representing a novel deep lineage within Bacteriodetes/Chlorobi group.</title>
        <authorList>
            <person name="Kadnikov V.V."/>
            <person name="Mardanov A.V."/>
            <person name="Podosokorskaya O.A."/>
            <person name="Gavrilov S.N."/>
            <person name="Kublanov I.V."/>
            <person name="Beletsky A.V."/>
            <person name="Bonch-Osmolovskaya E.A."/>
            <person name="Ravin N.V."/>
        </authorList>
    </citation>
    <scope>NUCLEOTIDE SEQUENCE [LARGE SCALE GENOMIC DNA]</scope>
    <source>
        <strain evidence="6">JCM 17771 / P3M-2</strain>
    </source>
</reference>
<dbReference type="FunFam" id="3.30.70.870:FF:000003">
    <property type="entry name" value="GTP-binding protein TypA"/>
    <property type="match status" value="1"/>
</dbReference>
<keyword evidence="3" id="KW-0963">Cytoplasm</keyword>
<keyword evidence="3" id="KW-0694">RNA-binding</keyword>
<dbReference type="InterPro" id="IPR009000">
    <property type="entry name" value="Transl_B-barrel_sf"/>
</dbReference>
<dbReference type="KEGG" id="mro:MROS_2197"/>
<evidence type="ECO:0000256" key="2">
    <source>
        <dbReference type="ARBA" id="ARBA00048548"/>
    </source>
</evidence>
<dbReference type="GO" id="GO:0000049">
    <property type="term" value="F:tRNA binding"/>
    <property type="evidence" value="ECO:0007669"/>
    <property type="project" value="UniProtKB-KW"/>
</dbReference>
<dbReference type="HAMAP" id="MF_00849">
    <property type="entry name" value="BipA"/>
    <property type="match status" value="1"/>
</dbReference>
<dbReference type="NCBIfam" id="TIGR00231">
    <property type="entry name" value="small_GTP"/>
    <property type="match status" value="1"/>
</dbReference>
<dbReference type="EMBL" id="CP003557">
    <property type="protein sequence ID" value="AFN75427.1"/>
    <property type="molecule type" value="Genomic_DNA"/>
</dbReference>
<dbReference type="eggNOG" id="COG1217">
    <property type="taxonomic scope" value="Bacteria"/>
</dbReference>
<dbReference type="InterPro" id="IPR047042">
    <property type="entry name" value="BipA_II"/>
</dbReference>
<feature type="domain" description="Tr-type G" evidence="4">
    <location>
        <begin position="2"/>
        <end position="197"/>
    </location>
</feature>
<dbReference type="PROSITE" id="PS00301">
    <property type="entry name" value="G_TR_1"/>
    <property type="match status" value="1"/>
</dbReference>
<dbReference type="InterPro" id="IPR048876">
    <property type="entry name" value="BipA_C"/>
</dbReference>
<dbReference type="Gene3D" id="3.40.50.300">
    <property type="entry name" value="P-loop containing nucleotide triphosphate hydrolases"/>
    <property type="match status" value="1"/>
</dbReference>
<proteinExistence type="inferred from homology"/>
<dbReference type="GO" id="GO:0009409">
    <property type="term" value="P:response to cold"/>
    <property type="evidence" value="ECO:0007669"/>
    <property type="project" value="UniProtKB-ARBA"/>
</dbReference>
<dbReference type="Gene3D" id="2.40.50.250">
    <property type="entry name" value="bipa protein"/>
    <property type="match status" value="1"/>
</dbReference>